<protein>
    <recommendedName>
        <fullName evidence="4">CVNH domain-containing protein</fullName>
    </recommendedName>
</protein>
<name>A0A1I3X0G5_9RHOB</name>
<feature type="chain" id="PRO_5011504519" description="CVNH domain-containing protein" evidence="1">
    <location>
        <begin position="23"/>
        <end position="130"/>
    </location>
</feature>
<feature type="signal peptide" evidence="1">
    <location>
        <begin position="1"/>
        <end position="22"/>
    </location>
</feature>
<dbReference type="AlphaFoldDB" id="A0A1I3X0G5"/>
<sequence>MNSVTLLATSVFLALAASAATADATGCLQRQNLGKRVGTTEYRITNTCNYDVTAFWCSGGNPSDHWACGRGPFRNGLKFFVGTTILRPGESQTIATSGTSIAAGACGFPFYATNAEQHADVRNGKLVCSR</sequence>
<keyword evidence="3" id="KW-1185">Reference proteome</keyword>
<keyword evidence="1" id="KW-0732">Signal</keyword>
<dbReference type="RefSeq" id="WP_090062770.1">
    <property type="nucleotide sequence ID" value="NZ_FORH01000009.1"/>
</dbReference>
<reference evidence="3" key="1">
    <citation type="submission" date="2016-10" db="EMBL/GenBank/DDBJ databases">
        <authorList>
            <person name="Varghese N."/>
            <person name="Submissions S."/>
        </authorList>
    </citation>
    <scope>NUCLEOTIDE SEQUENCE [LARGE SCALE GENOMIC DNA]</scope>
    <source>
        <strain evidence="3">DSM 26471</strain>
    </source>
</reference>
<evidence type="ECO:0000313" key="3">
    <source>
        <dbReference type="Proteomes" id="UP000199630"/>
    </source>
</evidence>
<accession>A0A1I3X0G5</accession>
<dbReference type="EMBL" id="FORH01000009">
    <property type="protein sequence ID" value="SFK13272.1"/>
    <property type="molecule type" value="Genomic_DNA"/>
</dbReference>
<gene>
    <name evidence="2" type="ORF">SAMN04487991_3928</name>
</gene>
<evidence type="ECO:0000256" key="1">
    <source>
        <dbReference type="SAM" id="SignalP"/>
    </source>
</evidence>
<evidence type="ECO:0008006" key="4">
    <source>
        <dbReference type="Google" id="ProtNLM"/>
    </source>
</evidence>
<evidence type="ECO:0000313" key="2">
    <source>
        <dbReference type="EMBL" id="SFK13272.1"/>
    </source>
</evidence>
<dbReference type="Proteomes" id="UP000199630">
    <property type="component" value="Unassembled WGS sequence"/>
</dbReference>
<organism evidence="2 3">
    <name type="scientific">Celeribacter neptunius</name>
    <dbReference type="NCBI Taxonomy" id="588602"/>
    <lineage>
        <taxon>Bacteria</taxon>
        <taxon>Pseudomonadati</taxon>
        <taxon>Pseudomonadota</taxon>
        <taxon>Alphaproteobacteria</taxon>
        <taxon>Rhodobacterales</taxon>
        <taxon>Roseobacteraceae</taxon>
        <taxon>Celeribacter</taxon>
    </lineage>
</organism>
<proteinExistence type="predicted"/>